<proteinExistence type="predicted"/>
<dbReference type="SUPFAM" id="SSF160631">
    <property type="entry name" value="SMI1/KNR4-like"/>
    <property type="match status" value="1"/>
</dbReference>
<sequence>MMNYRGLLLEDTHPSASEDAIAALEGELDARLPDDYRAFLQHCNGAYAEYDVAVMLASGEPEVLSFSSLFGVDIDRQWDCNPFELQQLREQPDYPQQGLLPIGRDGGASLLLLDLRDGGQQIVAMVAGLPAWTGRRQQGNEFVVLANSFDAYLDLLHLTDATVTHHIDSFQVSQDSAEATLAWLDSGSPGWRERFRERWNARVPFMPV</sequence>
<evidence type="ECO:0000313" key="4">
    <source>
        <dbReference type="Proteomes" id="UP000291334"/>
    </source>
</evidence>
<keyword evidence="4" id="KW-1185">Reference proteome</keyword>
<dbReference type="EMBL" id="QJUL01000058">
    <property type="protein sequence ID" value="TBU85623.1"/>
    <property type="molecule type" value="Genomic_DNA"/>
</dbReference>
<evidence type="ECO:0000313" key="5">
    <source>
        <dbReference type="Proteomes" id="UP000293172"/>
    </source>
</evidence>
<evidence type="ECO:0000313" key="3">
    <source>
        <dbReference type="EMBL" id="TBU99495.1"/>
    </source>
</evidence>
<dbReference type="Gene3D" id="3.40.1580.10">
    <property type="entry name" value="SMI1/KNR4-like"/>
    <property type="match status" value="1"/>
</dbReference>
<dbReference type="InterPro" id="IPR018958">
    <property type="entry name" value="Knr4/Smi1-like_dom"/>
</dbReference>
<evidence type="ECO:0000313" key="2">
    <source>
        <dbReference type="EMBL" id="TBU85623.1"/>
    </source>
</evidence>
<accession>A0A4Q9QTE3</accession>
<comment type="caution">
    <text evidence="2">The sequence shown here is derived from an EMBL/GenBank/DDBJ whole genome shotgun (WGS) entry which is preliminary data.</text>
</comment>
<organism evidence="2 5">
    <name type="scientific">Phytopseudomonas dryadis</name>
    <dbReference type="NCBI Taxonomy" id="2487520"/>
    <lineage>
        <taxon>Bacteria</taxon>
        <taxon>Pseudomonadati</taxon>
        <taxon>Pseudomonadota</taxon>
        <taxon>Gammaproteobacteria</taxon>
        <taxon>Pseudomonadales</taxon>
        <taxon>Pseudomonadaceae</taxon>
        <taxon>Phytopseudomonas</taxon>
    </lineage>
</organism>
<dbReference type="InterPro" id="IPR037883">
    <property type="entry name" value="Knr4/Smi1-like_sf"/>
</dbReference>
<dbReference type="Pfam" id="PF09346">
    <property type="entry name" value="SMI1_KNR4"/>
    <property type="match status" value="1"/>
</dbReference>
<name>A0A4Q9QTE3_9GAMM</name>
<evidence type="ECO:0000259" key="1">
    <source>
        <dbReference type="SMART" id="SM00860"/>
    </source>
</evidence>
<protein>
    <submittedName>
        <fullName evidence="2">SMI1/KNR4 family protein</fullName>
    </submittedName>
</protein>
<dbReference type="Proteomes" id="UP000291334">
    <property type="component" value="Unassembled WGS sequence"/>
</dbReference>
<dbReference type="SMART" id="SM00860">
    <property type="entry name" value="SMI1_KNR4"/>
    <property type="match status" value="1"/>
</dbReference>
<feature type="domain" description="Knr4/Smi1-like" evidence="1">
    <location>
        <begin position="15"/>
        <end position="155"/>
    </location>
</feature>
<dbReference type="Proteomes" id="UP000293172">
    <property type="component" value="Unassembled WGS sequence"/>
</dbReference>
<reference evidence="4 5" key="1">
    <citation type="submission" date="2018-06" db="EMBL/GenBank/DDBJ databases">
        <title>Three novel Pseudomonas species isolated from symptomatic oak.</title>
        <authorList>
            <person name="Bueno-Gonzalez V."/>
            <person name="Brady C."/>
        </authorList>
    </citation>
    <scope>NUCLEOTIDE SEQUENCE [LARGE SCALE GENOMIC DNA]</scope>
    <source>
        <strain evidence="3 4">P26B</strain>
        <strain evidence="2 5">P6B</strain>
    </source>
</reference>
<dbReference type="AlphaFoldDB" id="A0A4Q9QTE3"/>
<gene>
    <name evidence="3" type="ORF">DNK34_24565</name>
    <name evidence="2" type="ORF">DNK44_24175</name>
</gene>
<dbReference type="OrthoDB" id="4103969at2"/>
<dbReference type="EMBL" id="QJUM01000048">
    <property type="protein sequence ID" value="TBU99495.1"/>
    <property type="molecule type" value="Genomic_DNA"/>
</dbReference>